<evidence type="ECO:0000313" key="4">
    <source>
        <dbReference type="Proteomes" id="UP000229916"/>
    </source>
</evidence>
<gene>
    <name evidence="3" type="ORF">COS81_00310</name>
</gene>
<feature type="transmembrane region" description="Helical" evidence="2">
    <location>
        <begin position="76"/>
        <end position="108"/>
    </location>
</feature>
<keyword evidence="2" id="KW-1133">Transmembrane helix</keyword>
<accession>A0A2M7APN4</accession>
<feature type="compositionally biased region" description="Polar residues" evidence="1">
    <location>
        <begin position="45"/>
        <end position="64"/>
    </location>
</feature>
<name>A0A2M7APN4_UNCKA</name>
<evidence type="ECO:0008006" key="5">
    <source>
        <dbReference type="Google" id="ProtNLM"/>
    </source>
</evidence>
<keyword evidence="2" id="KW-0472">Membrane</keyword>
<sequence length="171" mass="18023">MMDENSQEESQMQSSNPPDQSAPSGSSQESQEVFPIPAEPVQPQAEATQPQVQPQSTASVSQPSNRQRVKIKRIGILSYALFSGLAGVIMGLIFGLLTSLFSLFGMAIGAAFSSDSSAGLLSLVFGIGALIIFPIIYGGMAFVFGALGAIFYNIIAKIMGGIAIEFEPNNK</sequence>
<dbReference type="AlphaFoldDB" id="A0A2M7APN4"/>
<feature type="transmembrane region" description="Helical" evidence="2">
    <location>
        <begin position="120"/>
        <end position="152"/>
    </location>
</feature>
<feature type="region of interest" description="Disordered" evidence="1">
    <location>
        <begin position="1"/>
        <end position="64"/>
    </location>
</feature>
<evidence type="ECO:0000256" key="1">
    <source>
        <dbReference type="SAM" id="MobiDB-lite"/>
    </source>
</evidence>
<comment type="caution">
    <text evidence="3">The sequence shown here is derived from an EMBL/GenBank/DDBJ whole genome shotgun (WGS) entry which is preliminary data.</text>
</comment>
<proteinExistence type="predicted"/>
<evidence type="ECO:0000256" key="2">
    <source>
        <dbReference type="SAM" id="Phobius"/>
    </source>
</evidence>
<dbReference type="EMBL" id="PEWD01000005">
    <property type="protein sequence ID" value="PIU69334.1"/>
    <property type="molecule type" value="Genomic_DNA"/>
</dbReference>
<organism evidence="3 4">
    <name type="scientific">candidate division WWE3 bacterium CG06_land_8_20_14_3_00_42_16</name>
    <dbReference type="NCBI Taxonomy" id="1975083"/>
    <lineage>
        <taxon>Bacteria</taxon>
        <taxon>Katanobacteria</taxon>
    </lineage>
</organism>
<keyword evidence="2" id="KW-0812">Transmembrane</keyword>
<protein>
    <recommendedName>
        <fullName evidence="5">DUF3566 domain-containing protein</fullName>
    </recommendedName>
</protein>
<dbReference type="Proteomes" id="UP000229916">
    <property type="component" value="Unassembled WGS sequence"/>
</dbReference>
<reference evidence="4" key="1">
    <citation type="submission" date="2017-09" db="EMBL/GenBank/DDBJ databases">
        <title>Depth-based differentiation of microbial function through sediment-hosted aquifers and enrichment of novel symbionts in the deep terrestrial subsurface.</title>
        <authorList>
            <person name="Probst A.J."/>
            <person name="Ladd B."/>
            <person name="Jarett J.K."/>
            <person name="Geller-Mcgrath D.E."/>
            <person name="Sieber C.M.K."/>
            <person name="Emerson J.B."/>
            <person name="Anantharaman K."/>
            <person name="Thomas B.C."/>
            <person name="Malmstrom R."/>
            <person name="Stieglmeier M."/>
            <person name="Klingl A."/>
            <person name="Woyke T."/>
            <person name="Ryan C.M."/>
            <person name="Banfield J.F."/>
        </authorList>
    </citation>
    <scope>NUCLEOTIDE SEQUENCE [LARGE SCALE GENOMIC DNA]</scope>
</reference>
<feature type="compositionally biased region" description="Polar residues" evidence="1">
    <location>
        <begin position="17"/>
        <end position="31"/>
    </location>
</feature>
<evidence type="ECO:0000313" key="3">
    <source>
        <dbReference type="EMBL" id="PIU69334.1"/>
    </source>
</evidence>